<evidence type="ECO:0000256" key="8">
    <source>
        <dbReference type="ARBA" id="ARBA00023306"/>
    </source>
</evidence>
<evidence type="ECO:0008006" key="15">
    <source>
        <dbReference type="Google" id="ProtNLM"/>
    </source>
</evidence>
<feature type="non-terminal residue" evidence="13">
    <location>
        <position position="289"/>
    </location>
</feature>
<reference evidence="14" key="1">
    <citation type="submission" date="2016-05" db="EMBL/GenBank/DDBJ databases">
        <title>Comparative genomics of biotechnologically important yeasts.</title>
        <authorList>
            <consortium name="DOE Joint Genome Institute"/>
            <person name="Riley R."/>
            <person name="Haridas S."/>
            <person name="Wolfe K.H."/>
            <person name="Lopes M.R."/>
            <person name="Hittinger C.T."/>
            <person name="Goker M."/>
            <person name="Salamov A."/>
            <person name="Wisecaver J."/>
            <person name="Long T.M."/>
            <person name="Aerts A.L."/>
            <person name="Barry K."/>
            <person name="Choi C."/>
            <person name="Clum A."/>
            <person name="Coughlan A.Y."/>
            <person name="Deshpande S."/>
            <person name="Douglass A.P."/>
            <person name="Hanson S.J."/>
            <person name="Klenk H.-P."/>
            <person name="Labutti K."/>
            <person name="Lapidus A."/>
            <person name="Lindquist E."/>
            <person name="Lipzen A."/>
            <person name="Meier-Kolthoff J.P."/>
            <person name="Ohm R.A."/>
            <person name="Otillar R.P."/>
            <person name="Pangilinan J."/>
            <person name="Peng Y."/>
            <person name="Rokas A."/>
            <person name="Rosa C.A."/>
            <person name="Scheuner C."/>
            <person name="Sibirny A.A."/>
            <person name="Slot J.C."/>
            <person name="Stielow J.B."/>
            <person name="Sun H."/>
            <person name="Kurtzman C.P."/>
            <person name="Blackwell M."/>
            <person name="Grigoriev I.V."/>
            <person name="Jeffries T.W."/>
        </authorList>
    </citation>
    <scope>NUCLEOTIDE SEQUENCE [LARGE SCALE GENOMIC DNA]</scope>
    <source>
        <strain evidence="14">NRRL Y-1933</strain>
    </source>
</reference>
<dbReference type="STRING" id="984485.A0A1E4RKC2"/>
<dbReference type="GO" id="GO:0005881">
    <property type="term" value="C:cytoplasmic microtubule"/>
    <property type="evidence" value="ECO:0007669"/>
    <property type="project" value="EnsemblFungi"/>
</dbReference>
<feature type="compositionally biased region" description="Low complexity" evidence="10">
    <location>
        <begin position="183"/>
        <end position="194"/>
    </location>
</feature>
<feature type="compositionally biased region" description="Low complexity" evidence="10">
    <location>
        <begin position="131"/>
        <end position="142"/>
    </location>
</feature>
<dbReference type="InterPro" id="IPR027328">
    <property type="entry name" value="MAPRE"/>
</dbReference>
<dbReference type="Gene3D" id="1.10.418.10">
    <property type="entry name" value="Calponin-like domain"/>
    <property type="match status" value="1"/>
</dbReference>
<organism evidence="13 14">
    <name type="scientific">Hyphopichia burtonii NRRL Y-1933</name>
    <dbReference type="NCBI Taxonomy" id="984485"/>
    <lineage>
        <taxon>Eukaryota</taxon>
        <taxon>Fungi</taxon>
        <taxon>Dikarya</taxon>
        <taxon>Ascomycota</taxon>
        <taxon>Saccharomycotina</taxon>
        <taxon>Pichiomycetes</taxon>
        <taxon>Debaryomycetaceae</taxon>
        <taxon>Hyphopichia</taxon>
    </lineage>
</organism>
<keyword evidence="4" id="KW-0132">Cell division</keyword>
<evidence type="ECO:0000256" key="2">
    <source>
        <dbReference type="ARBA" id="ARBA00010729"/>
    </source>
</evidence>
<name>A0A1E4RKC2_9ASCO</name>
<evidence type="ECO:0000256" key="5">
    <source>
        <dbReference type="ARBA" id="ARBA00022701"/>
    </source>
</evidence>
<evidence type="ECO:0000256" key="10">
    <source>
        <dbReference type="SAM" id="MobiDB-lite"/>
    </source>
</evidence>
<keyword evidence="5 9" id="KW-0493">Microtubule</keyword>
<dbReference type="InterPro" id="IPR004953">
    <property type="entry name" value="EB1_C"/>
</dbReference>
<dbReference type="GO" id="GO:1904825">
    <property type="term" value="P:protein localization to microtubule plus-end"/>
    <property type="evidence" value="ECO:0007669"/>
    <property type="project" value="EnsemblFungi"/>
</dbReference>
<dbReference type="GO" id="GO:0051010">
    <property type="term" value="F:microtubule plus-end binding"/>
    <property type="evidence" value="ECO:0007669"/>
    <property type="project" value="EnsemblFungi"/>
</dbReference>
<dbReference type="Pfam" id="PF03271">
    <property type="entry name" value="EB1"/>
    <property type="match status" value="1"/>
</dbReference>
<feature type="domain" description="Calponin-homology (CH)" evidence="11">
    <location>
        <begin position="3"/>
        <end position="105"/>
    </location>
</feature>
<dbReference type="GeneID" id="30998525"/>
<dbReference type="InterPro" id="IPR036133">
    <property type="entry name" value="EB1_C_sf"/>
</dbReference>
<evidence type="ECO:0000256" key="7">
    <source>
        <dbReference type="ARBA" id="ARBA00023212"/>
    </source>
</evidence>
<dbReference type="GO" id="GO:0031116">
    <property type="term" value="P:positive regulation of microtubule polymerization"/>
    <property type="evidence" value="ECO:0007669"/>
    <property type="project" value="EnsemblFungi"/>
</dbReference>
<feature type="compositionally biased region" description="Polar residues" evidence="10">
    <location>
        <begin position="161"/>
        <end position="182"/>
    </location>
</feature>
<dbReference type="Proteomes" id="UP000095085">
    <property type="component" value="Unassembled WGS sequence"/>
</dbReference>
<gene>
    <name evidence="13" type="ORF">HYPBUDRAFT_96514</name>
</gene>
<dbReference type="GO" id="GO:0035371">
    <property type="term" value="C:microtubule plus-end"/>
    <property type="evidence" value="ECO:0007669"/>
    <property type="project" value="EnsemblFungi"/>
</dbReference>
<keyword evidence="6" id="KW-0498">Mitosis</keyword>
<protein>
    <recommendedName>
        <fullName evidence="15">Microtubule binding protein</fullName>
    </recommendedName>
</protein>
<dbReference type="GO" id="GO:0051233">
    <property type="term" value="C:spindle midzone"/>
    <property type="evidence" value="ECO:0007669"/>
    <property type="project" value="EnsemblFungi"/>
</dbReference>
<evidence type="ECO:0000259" key="11">
    <source>
        <dbReference type="PROSITE" id="PS50021"/>
    </source>
</evidence>
<keyword evidence="14" id="KW-1185">Reference proteome</keyword>
<dbReference type="EMBL" id="KV454540">
    <property type="protein sequence ID" value="ODV67535.1"/>
    <property type="molecule type" value="Genomic_DNA"/>
</dbReference>
<dbReference type="RefSeq" id="XP_020076602.1">
    <property type="nucleotide sequence ID" value="XM_020223976.1"/>
</dbReference>
<evidence type="ECO:0000256" key="4">
    <source>
        <dbReference type="ARBA" id="ARBA00022618"/>
    </source>
</evidence>
<dbReference type="AlphaFoldDB" id="A0A1E4RKC2"/>
<dbReference type="PROSITE" id="PS50021">
    <property type="entry name" value="CH"/>
    <property type="match status" value="1"/>
</dbReference>
<dbReference type="GO" id="GO:0007019">
    <property type="term" value="P:microtubule depolymerization"/>
    <property type="evidence" value="ECO:0007669"/>
    <property type="project" value="EnsemblFungi"/>
</dbReference>
<dbReference type="Gene3D" id="1.20.5.1430">
    <property type="match status" value="1"/>
</dbReference>
<dbReference type="GO" id="GO:0007026">
    <property type="term" value="P:negative regulation of microtubule depolymerization"/>
    <property type="evidence" value="ECO:0007669"/>
    <property type="project" value="EnsemblFungi"/>
</dbReference>
<feature type="compositionally biased region" description="Polar residues" evidence="10">
    <location>
        <begin position="121"/>
        <end position="130"/>
    </location>
</feature>
<dbReference type="GO" id="GO:0030543">
    <property type="term" value="P:2-micrometer plasmid partitioning"/>
    <property type="evidence" value="ECO:0007669"/>
    <property type="project" value="EnsemblFungi"/>
</dbReference>
<dbReference type="SUPFAM" id="SSF47576">
    <property type="entry name" value="Calponin-homology domain, CH-domain"/>
    <property type="match status" value="1"/>
</dbReference>
<dbReference type="PANTHER" id="PTHR10623">
    <property type="entry name" value="MICROTUBULE-ASSOCIATED PROTEIN RP/EB FAMILY MEMBER"/>
    <property type="match status" value="1"/>
</dbReference>
<evidence type="ECO:0000256" key="3">
    <source>
        <dbReference type="ARBA" id="ARBA00022490"/>
    </source>
</evidence>
<dbReference type="PROSITE" id="PS51230">
    <property type="entry name" value="EB1_C"/>
    <property type="match status" value="1"/>
</dbReference>
<evidence type="ECO:0000259" key="12">
    <source>
        <dbReference type="PROSITE" id="PS51230"/>
    </source>
</evidence>
<keyword evidence="7" id="KW-0206">Cytoskeleton</keyword>
<keyword evidence="8" id="KW-0131">Cell cycle</keyword>
<evidence type="ECO:0000313" key="13">
    <source>
        <dbReference type="EMBL" id="ODV67535.1"/>
    </source>
</evidence>
<feature type="region of interest" description="Disordered" evidence="10">
    <location>
        <begin position="112"/>
        <end position="194"/>
    </location>
</feature>
<dbReference type="FunFam" id="1.10.418.10:FF:000028">
    <property type="entry name" value="RP/EB family microtubule-associated protein"/>
    <property type="match status" value="1"/>
</dbReference>
<evidence type="ECO:0000313" key="14">
    <source>
        <dbReference type="Proteomes" id="UP000095085"/>
    </source>
</evidence>
<evidence type="ECO:0000256" key="1">
    <source>
        <dbReference type="ARBA" id="ARBA00004245"/>
    </source>
</evidence>
<comment type="subcellular location">
    <subcellularLocation>
        <location evidence="1">Cytoplasm</location>
        <location evidence="1">Cytoskeleton</location>
    </subcellularLocation>
</comment>
<accession>A0A1E4RKC2</accession>
<dbReference type="GO" id="GO:0007020">
    <property type="term" value="P:microtubule nucleation"/>
    <property type="evidence" value="ECO:0007669"/>
    <property type="project" value="EnsemblFungi"/>
</dbReference>
<keyword evidence="3" id="KW-0963">Cytoplasm</keyword>
<dbReference type="GO" id="GO:0007064">
    <property type="term" value="P:mitotic sister chromatid cohesion"/>
    <property type="evidence" value="ECO:0007669"/>
    <property type="project" value="EnsemblFungi"/>
</dbReference>
<feature type="non-terminal residue" evidence="13">
    <location>
        <position position="1"/>
    </location>
</feature>
<dbReference type="OrthoDB" id="2119228at2759"/>
<dbReference type="InterPro" id="IPR001715">
    <property type="entry name" value="CH_dom"/>
</dbReference>
<comment type="similarity">
    <text evidence="2">Belongs to the MAPRE family.</text>
</comment>
<evidence type="ECO:0000256" key="9">
    <source>
        <dbReference type="PROSITE-ProRule" id="PRU00576"/>
    </source>
</evidence>
<proteinExistence type="inferred from homology"/>
<dbReference type="GO" id="GO:0072686">
    <property type="term" value="C:mitotic spindle"/>
    <property type="evidence" value="ECO:0007669"/>
    <property type="project" value="EnsemblFungi"/>
</dbReference>
<dbReference type="GO" id="GO:0000922">
    <property type="term" value="C:spindle pole"/>
    <property type="evidence" value="ECO:0007669"/>
    <property type="project" value="EnsemblFungi"/>
</dbReference>
<dbReference type="SUPFAM" id="SSF140612">
    <property type="entry name" value="EB1 dimerisation domain-like"/>
    <property type="match status" value="1"/>
</dbReference>
<dbReference type="GO" id="GO:0051301">
    <property type="term" value="P:cell division"/>
    <property type="evidence" value="ECO:0007669"/>
    <property type="project" value="UniProtKB-KW"/>
</dbReference>
<sequence>VVGESRTELLQWLNQTLDLNYTKVEKCGTGAVYCQLMDCIYGNVPMHKVKFENAITEYDYRNNMKILQAAFNKHGITKSIDVERLVKCRLQDNLELLQWFKRQWLEKKDVNDDYDAKSIRKSTPSSSNLRAASKSTTSAPPSRNITPRRASPAVNPVSKRIGSNNSLNQKSSISNLNPSTPHQQQQQQPNNKVQQLNKDLQEANIEIGGLTEELQEYKISVESLETERNFYFNKLREIEILTQNIQEQEYRLENGNLNNDDIQEQIANLTVSDITKQIQSILYSTEEGF</sequence>
<dbReference type="InterPro" id="IPR036872">
    <property type="entry name" value="CH_dom_sf"/>
</dbReference>
<dbReference type="Pfam" id="PF00307">
    <property type="entry name" value="CH"/>
    <property type="match status" value="1"/>
</dbReference>
<feature type="domain" description="EB1 C-terminal" evidence="12">
    <location>
        <begin position="199"/>
        <end position="289"/>
    </location>
</feature>
<dbReference type="GO" id="GO:0031578">
    <property type="term" value="P:mitotic spindle orientation checkpoint signaling"/>
    <property type="evidence" value="ECO:0007669"/>
    <property type="project" value="EnsemblFungi"/>
</dbReference>
<dbReference type="GO" id="GO:0030473">
    <property type="term" value="P:nuclear migration along microtubule"/>
    <property type="evidence" value="ECO:0007669"/>
    <property type="project" value="EnsemblFungi"/>
</dbReference>
<evidence type="ECO:0000256" key="6">
    <source>
        <dbReference type="ARBA" id="ARBA00022776"/>
    </source>
</evidence>